<dbReference type="InterPro" id="IPR027417">
    <property type="entry name" value="P-loop_NTPase"/>
</dbReference>
<feature type="compositionally biased region" description="Low complexity" evidence="6">
    <location>
        <begin position="262"/>
        <end position="297"/>
    </location>
</feature>
<proteinExistence type="inferred from homology"/>
<protein>
    <recommendedName>
        <fullName evidence="7">DNA mismatch repair proteins mutS family domain-containing protein</fullName>
    </recommendedName>
</protein>
<dbReference type="InterPro" id="IPR036678">
    <property type="entry name" value="MutS_con_dom_sf"/>
</dbReference>
<evidence type="ECO:0000256" key="2">
    <source>
        <dbReference type="ARBA" id="ARBA00022741"/>
    </source>
</evidence>
<keyword evidence="2" id="KW-0547">Nucleotide-binding</keyword>
<dbReference type="SMART" id="SM00534">
    <property type="entry name" value="MUTSac"/>
    <property type="match status" value="1"/>
</dbReference>
<dbReference type="EMBL" id="AGNL01040639">
    <property type="protein sequence ID" value="EJK51986.1"/>
    <property type="molecule type" value="Genomic_DNA"/>
</dbReference>
<dbReference type="Pfam" id="PF00488">
    <property type="entry name" value="MutS_V"/>
    <property type="match status" value="1"/>
</dbReference>
<evidence type="ECO:0000256" key="3">
    <source>
        <dbReference type="ARBA" id="ARBA00022763"/>
    </source>
</evidence>
<gene>
    <name evidence="8" type="ORF">THAOC_28787</name>
</gene>
<feature type="region of interest" description="Disordered" evidence="6">
    <location>
        <begin position="367"/>
        <end position="561"/>
    </location>
</feature>
<feature type="domain" description="DNA mismatch repair proteins mutS family" evidence="7">
    <location>
        <begin position="1546"/>
        <end position="1562"/>
    </location>
</feature>
<evidence type="ECO:0000256" key="1">
    <source>
        <dbReference type="ARBA" id="ARBA00006271"/>
    </source>
</evidence>
<keyword evidence="3" id="KW-0227">DNA damage</keyword>
<feature type="compositionally biased region" description="Acidic residues" evidence="6">
    <location>
        <begin position="396"/>
        <end position="418"/>
    </location>
</feature>
<dbReference type="OrthoDB" id="10252754at2759"/>
<dbReference type="Gene3D" id="3.40.1170.10">
    <property type="entry name" value="DNA repair protein MutS, domain I"/>
    <property type="match status" value="1"/>
</dbReference>
<feature type="region of interest" description="Disordered" evidence="6">
    <location>
        <begin position="172"/>
        <end position="225"/>
    </location>
</feature>
<organism evidence="8 9">
    <name type="scientific">Thalassiosira oceanica</name>
    <name type="common">Marine diatom</name>
    <dbReference type="NCBI Taxonomy" id="159749"/>
    <lineage>
        <taxon>Eukaryota</taxon>
        <taxon>Sar</taxon>
        <taxon>Stramenopiles</taxon>
        <taxon>Ochrophyta</taxon>
        <taxon>Bacillariophyta</taxon>
        <taxon>Coscinodiscophyceae</taxon>
        <taxon>Thalassiosirophycidae</taxon>
        <taxon>Thalassiosirales</taxon>
        <taxon>Thalassiosiraceae</taxon>
        <taxon>Thalassiosira</taxon>
    </lineage>
</organism>
<name>K0RST2_THAOC</name>
<feature type="compositionally biased region" description="Basic and acidic residues" evidence="6">
    <location>
        <begin position="199"/>
        <end position="208"/>
    </location>
</feature>
<dbReference type="Gene3D" id="3.40.50.300">
    <property type="entry name" value="P-loop containing nucleotide triphosphate hydrolases"/>
    <property type="match status" value="1"/>
</dbReference>
<keyword evidence="4" id="KW-0067">ATP-binding</keyword>
<dbReference type="Gene3D" id="2.30.30.140">
    <property type="match status" value="1"/>
</dbReference>
<dbReference type="PANTHER" id="PTHR11361:SF148">
    <property type="entry name" value="DNA MISMATCH REPAIR PROTEIN MSH6"/>
    <property type="match status" value="1"/>
</dbReference>
<dbReference type="Pfam" id="PF01624">
    <property type="entry name" value="MutS_I"/>
    <property type="match status" value="1"/>
</dbReference>
<dbReference type="Gene3D" id="3.30.420.110">
    <property type="entry name" value="MutS, connector domain"/>
    <property type="match status" value="1"/>
</dbReference>
<dbReference type="Proteomes" id="UP000266841">
    <property type="component" value="Unassembled WGS sequence"/>
</dbReference>
<feature type="non-terminal residue" evidence="8">
    <location>
        <position position="1"/>
    </location>
</feature>
<dbReference type="CDD" id="cd20404">
    <property type="entry name" value="Tudor_Agenet_AtEML-like"/>
    <property type="match status" value="1"/>
</dbReference>
<dbReference type="GO" id="GO:0005524">
    <property type="term" value="F:ATP binding"/>
    <property type="evidence" value="ECO:0007669"/>
    <property type="project" value="UniProtKB-KW"/>
</dbReference>
<dbReference type="InterPro" id="IPR045076">
    <property type="entry name" value="MutS"/>
</dbReference>
<evidence type="ECO:0000256" key="5">
    <source>
        <dbReference type="ARBA" id="ARBA00023125"/>
    </source>
</evidence>
<keyword evidence="5" id="KW-0238">DNA-binding</keyword>
<feature type="compositionally biased region" description="Basic residues" evidence="6">
    <location>
        <begin position="174"/>
        <end position="185"/>
    </location>
</feature>
<comment type="similarity">
    <text evidence="1">Belongs to the DNA mismatch repair MutS family.</text>
</comment>
<dbReference type="InterPro" id="IPR036187">
    <property type="entry name" value="DNA_mismatch_repair_MutS_sf"/>
</dbReference>
<dbReference type="PIRSF" id="PIRSF037677">
    <property type="entry name" value="DNA_mis_repair_Msh6"/>
    <property type="match status" value="1"/>
</dbReference>
<dbReference type="OMA" id="HMACAVE"/>
<dbReference type="GO" id="GO:0006298">
    <property type="term" value="P:mismatch repair"/>
    <property type="evidence" value="ECO:0007669"/>
    <property type="project" value="InterPro"/>
</dbReference>
<dbReference type="GO" id="GO:0032301">
    <property type="term" value="C:MutSalpha complex"/>
    <property type="evidence" value="ECO:0007669"/>
    <property type="project" value="TreeGrafter"/>
</dbReference>
<dbReference type="SUPFAM" id="SSF55271">
    <property type="entry name" value="DNA repair protein MutS, domain I"/>
    <property type="match status" value="1"/>
</dbReference>
<dbReference type="InterPro" id="IPR017261">
    <property type="entry name" value="DNA_mismatch_repair_MutS/MSH"/>
</dbReference>
<dbReference type="SMART" id="SM00333">
    <property type="entry name" value="TUDOR"/>
    <property type="match status" value="1"/>
</dbReference>
<evidence type="ECO:0000313" key="8">
    <source>
        <dbReference type="EMBL" id="EJK51986.1"/>
    </source>
</evidence>
<dbReference type="InterPro" id="IPR000432">
    <property type="entry name" value="DNA_mismatch_repair_MutS_C"/>
</dbReference>
<feature type="region of interest" description="Disordered" evidence="6">
    <location>
        <begin position="247"/>
        <end position="303"/>
    </location>
</feature>
<feature type="compositionally biased region" description="Polar residues" evidence="6">
    <location>
        <begin position="500"/>
        <end position="539"/>
    </location>
</feature>
<dbReference type="PANTHER" id="PTHR11361">
    <property type="entry name" value="DNA MISMATCH REPAIR PROTEIN MUTS FAMILY MEMBER"/>
    <property type="match status" value="1"/>
</dbReference>
<comment type="caution">
    <text evidence="8">The sequence shown here is derived from an EMBL/GenBank/DDBJ whole genome shotgun (WGS) entry which is preliminary data.</text>
</comment>
<evidence type="ECO:0000256" key="6">
    <source>
        <dbReference type="SAM" id="MobiDB-lite"/>
    </source>
</evidence>
<dbReference type="eggNOG" id="KOG0217">
    <property type="taxonomic scope" value="Eukaryota"/>
</dbReference>
<dbReference type="InterPro" id="IPR016151">
    <property type="entry name" value="DNA_mismatch_repair_MutS_N"/>
</dbReference>
<evidence type="ECO:0000313" key="9">
    <source>
        <dbReference type="Proteomes" id="UP000266841"/>
    </source>
</evidence>
<reference evidence="8 9" key="1">
    <citation type="journal article" date="2012" name="Genome Biol.">
        <title>Genome and low-iron response of an oceanic diatom adapted to chronic iron limitation.</title>
        <authorList>
            <person name="Lommer M."/>
            <person name="Specht M."/>
            <person name="Roy A.S."/>
            <person name="Kraemer L."/>
            <person name="Andreson R."/>
            <person name="Gutowska M.A."/>
            <person name="Wolf J."/>
            <person name="Bergner S.V."/>
            <person name="Schilhabel M.B."/>
            <person name="Klostermeier U.C."/>
            <person name="Beiko R.G."/>
            <person name="Rosenstiel P."/>
            <person name="Hippler M."/>
            <person name="Laroche J."/>
        </authorList>
    </citation>
    <scope>NUCLEOTIDE SEQUENCE [LARGE SCALE GENOMIC DNA]</scope>
    <source>
        <strain evidence="8 9">CCMP1005</strain>
    </source>
</reference>
<dbReference type="InterPro" id="IPR007696">
    <property type="entry name" value="DNA_mismatch_repair_MutS_core"/>
</dbReference>
<feature type="compositionally biased region" description="Acidic residues" evidence="6">
    <location>
        <begin position="438"/>
        <end position="453"/>
    </location>
</feature>
<feature type="compositionally biased region" description="Basic and acidic residues" evidence="6">
    <location>
        <begin position="367"/>
        <end position="380"/>
    </location>
</feature>
<evidence type="ECO:0000259" key="7">
    <source>
        <dbReference type="PROSITE" id="PS00486"/>
    </source>
</evidence>
<sequence>VPQRLHPPEQLEGVLGRRVLRAEGPGVDEPVERLLVRLEPPGAAVAGREVEVVAVDVSNPQQGLRPLAEEVGVRHRLVVPPRLVDVLLALLPVDPQRLLRRARVAAYARSRAVARGTVLAEADLGVAAPVEGRAHPHEGGLDVLLGARVPVRQHRGAQANITAASAAAEYSRLQFRRPRRNRRRDRRDEGRRGRREGRRRRDDPDARHQGAASAPPRHGSASPRPLDKEYKAAVAVGKQKNLFSFFSKQPKKASKPSTTSEAGAAPSTGAGQATAGGSTTNDRKPAAAATKAAPSSAKVRKGNSVAKSKYLSQICVGTKLAVFWPDDNEYYPCLVRKHKSAHVYEIEYEDGESERVDLSTERFRMIGGKRKDDAGDDRKPSARKVSTAKKRKQILEDTDEEMEFEGSSSEEDSGDESGSEYKAKGDDESMEESLNAEAESEEEDNWMDSDSEDEKPKKNKKKAIRKVKVTRVSDGKTISPTPLKPGRKKASTATELDFSQFISQSPKEVDGKTQSATRVGSSAKKSTTLKSDNSVTKKPTQLPGKEAASARSPVAQRAEIPKPVAGMVNPAGTHMHNHLKFFTTNRRDLQRNSAGHPNFSTRTLHIDWTELERVNGKAATAAQKQWWEIKSQYADTVLLFKTGKFYEMFHDDSDVGVAHLGMVYMKGKDGHAGFPEAAYGKYVAMLVERGYRVARVEQTETPDALKERKKRTKGKKPGVVNREVCGVVSKGTRTFCYLDDTSLIEKGGGATTGPLIAIKEVTIDGGDSKGGDEGAANAVCEYGVTIVDAITGVVTLGQFADDVLRSRIQTLVASFNPSEVCTHGVPVLLLRFCGRARTLIQLIPRSQVLYEGGRSGASKTLISFLKSICPPHTVIECINSTECFPKSNALDPKNKKILERGSGSVSPWDANDAVKELHRRAYYPRSSRKAEGEPGISRWPEILRRCVEGGAALALSSFGAALFYLQRSLVDFEILSMGIVKAYCPPSSGAVDESSAENASKQIEKMYTEEARKDEGTDLVDQTDEVDVDFGTSSSSAATAEDQIDHMALDGTTLTNLEILHSLSTGSKDGSLLSKIDFTRSPHGARLLRAWLLRPLFRKEDIDRRADVVQELSSGAAAVAMCEARELLRKTNDIERLLSRVHSMGGSISSDGSANNISYLPEERAVLYESEKHTKRKVGDFSKLLNGLKAASEIPSLFANTEVESPMLAKIVKTTEDGGCFPAQMREKLDYFFDNFDVKKAAKGDFEPSRGMDEVYDRVLEEIDSIKHQLEQFRDEMCSNGELDPPRLARQHWKYINLKEDSKDKYLIELPISVNVPAEFVVKGKRGKGDKQVNKYRAPRVASLVQQLEDALDVKTSRKTEGMRLIFAKFDSMRNHWMASCHATAMLDALGSLAQLAGQPGFSRPLIMDCPINSKPGIEVIQGRHPCVDRTHSGADFIPNDLVLGARFENEDDAFGDDSAPRDEASVLLLSGPNMGGKSTLLRQTCLISIMAQIGSYVPAERCSLTPVDRIFTRLGASDRILCGQSTFFVELAETAAAVRGSTRRSLVIMDELGRGTSTFDGTAIASATVKHLVEKNQCLTLFATHYHSLLEDWKDEPSIRLGHMECVVDDGDSENTNNITFLYTLGEGACPKSFGVNVARLAGLPSDVLQKAKIISEQFEKEMKGESLQHKITPATACDKVKDLLVPLEGLRYNRHRAGEGTLAGPPVMYAVSSKNGVVQ</sequence>
<dbReference type="SMART" id="SM00533">
    <property type="entry name" value="MUTSd"/>
    <property type="match status" value="1"/>
</dbReference>
<dbReference type="PROSITE" id="PS00486">
    <property type="entry name" value="DNA_MISMATCH_REPAIR_2"/>
    <property type="match status" value="1"/>
</dbReference>
<dbReference type="Gene3D" id="1.10.1420.10">
    <property type="match status" value="2"/>
</dbReference>
<feature type="compositionally biased region" description="Basic residues" evidence="6">
    <location>
        <begin position="457"/>
        <end position="469"/>
    </location>
</feature>
<dbReference type="SUPFAM" id="SSF48334">
    <property type="entry name" value="DNA repair protein MutS, domain III"/>
    <property type="match status" value="1"/>
</dbReference>
<dbReference type="GO" id="GO:0140664">
    <property type="term" value="F:ATP-dependent DNA damage sensor activity"/>
    <property type="evidence" value="ECO:0007669"/>
    <property type="project" value="InterPro"/>
</dbReference>
<dbReference type="SUPFAM" id="SSF52540">
    <property type="entry name" value="P-loop containing nucleoside triphosphate hydrolases"/>
    <property type="match status" value="1"/>
</dbReference>
<keyword evidence="9" id="KW-1185">Reference proteome</keyword>
<evidence type="ECO:0000256" key="4">
    <source>
        <dbReference type="ARBA" id="ARBA00022840"/>
    </source>
</evidence>
<accession>K0RST2</accession>
<dbReference type="InterPro" id="IPR002999">
    <property type="entry name" value="Tudor"/>
</dbReference>
<dbReference type="Pfam" id="PF05192">
    <property type="entry name" value="MutS_III"/>
    <property type="match status" value="1"/>
</dbReference>
<dbReference type="GO" id="GO:0030983">
    <property type="term" value="F:mismatched DNA binding"/>
    <property type="evidence" value="ECO:0007669"/>
    <property type="project" value="InterPro"/>
</dbReference>
<dbReference type="InterPro" id="IPR007695">
    <property type="entry name" value="DNA_mismatch_repair_MutS-lik_N"/>
</dbReference>
<dbReference type="SUPFAM" id="SSF63748">
    <property type="entry name" value="Tudor/PWWP/MBT"/>
    <property type="match status" value="1"/>
</dbReference>